<feature type="transmembrane region" description="Helical" evidence="1">
    <location>
        <begin position="12"/>
        <end position="31"/>
    </location>
</feature>
<dbReference type="Proteomes" id="UP000237822">
    <property type="component" value="Unassembled WGS sequence"/>
</dbReference>
<feature type="transmembrane region" description="Helical" evidence="1">
    <location>
        <begin position="37"/>
        <end position="53"/>
    </location>
</feature>
<comment type="caution">
    <text evidence="2">The sequence shown here is derived from an EMBL/GenBank/DDBJ whole genome shotgun (WGS) entry which is preliminary data.</text>
</comment>
<dbReference type="RefSeq" id="WP_106298143.1">
    <property type="nucleotide sequence ID" value="NZ_PVTI01000019.1"/>
</dbReference>
<name>A0A2T0UEF6_9MICO</name>
<feature type="transmembrane region" description="Helical" evidence="1">
    <location>
        <begin position="152"/>
        <end position="170"/>
    </location>
</feature>
<dbReference type="AlphaFoldDB" id="A0A2T0UEF6"/>
<keyword evidence="1" id="KW-1133">Transmembrane helix</keyword>
<protein>
    <submittedName>
        <fullName evidence="2">Uncharacterized protein</fullName>
    </submittedName>
</protein>
<organism evidence="2 3">
    <name type="scientific">Knoellia remsis</name>
    <dbReference type="NCBI Taxonomy" id="407159"/>
    <lineage>
        <taxon>Bacteria</taxon>
        <taxon>Bacillati</taxon>
        <taxon>Actinomycetota</taxon>
        <taxon>Actinomycetes</taxon>
        <taxon>Micrococcales</taxon>
        <taxon>Intrasporangiaceae</taxon>
        <taxon>Knoellia</taxon>
    </lineage>
</organism>
<feature type="transmembrane region" description="Helical" evidence="1">
    <location>
        <begin position="84"/>
        <end position="107"/>
    </location>
</feature>
<keyword evidence="3" id="KW-1185">Reference proteome</keyword>
<reference evidence="2 3" key="1">
    <citation type="submission" date="2018-03" db="EMBL/GenBank/DDBJ databases">
        <title>Genomic Encyclopedia of Archaeal and Bacterial Type Strains, Phase II (KMG-II): from individual species to whole genera.</title>
        <authorList>
            <person name="Goeker M."/>
        </authorList>
    </citation>
    <scope>NUCLEOTIDE SEQUENCE [LARGE SCALE GENOMIC DNA]</scope>
    <source>
        <strain evidence="2 3">ATCC BAA-1496</strain>
    </source>
</reference>
<dbReference type="EMBL" id="PVTI01000019">
    <property type="protein sequence ID" value="PRY56320.1"/>
    <property type="molecule type" value="Genomic_DNA"/>
</dbReference>
<keyword evidence="1" id="KW-0472">Membrane</keyword>
<evidence type="ECO:0000256" key="1">
    <source>
        <dbReference type="SAM" id="Phobius"/>
    </source>
</evidence>
<feature type="transmembrane region" description="Helical" evidence="1">
    <location>
        <begin position="128"/>
        <end position="146"/>
    </location>
</feature>
<keyword evidence="1" id="KW-0812">Transmembrane</keyword>
<feature type="transmembrane region" description="Helical" evidence="1">
    <location>
        <begin position="60"/>
        <end position="78"/>
    </location>
</feature>
<evidence type="ECO:0000313" key="2">
    <source>
        <dbReference type="EMBL" id="PRY56320.1"/>
    </source>
</evidence>
<accession>A0A2T0UEF6</accession>
<sequence length="182" mass="18500">MTLLSSLSTSQRVLRALMGAAATAVALASWLATPGGSLIAALGLVVLTAFVVLDPGSRRTTLLMALLAAVWLWSAPAPSSLRHWALTFLVALALLVVHLAGALATVLPPAAPVPAATLRRWLRRGVGVVLACVPVWSVMIVATRAAAPGDAFLMYAALAGLVGVGAALALSTRPPKRAGTDG</sequence>
<gene>
    <name evidence="2" type="ORF">BCF74_11937</name>
</gene>
<evidence type="ECO:0000313" key="3">
    <source>
        <dbReference type="Proteomes" id="UP000237822"/>
    </source>
</evidence>
<proteinExistence type="predicted"/>